<dbReference type="InterPro" id="IPR003599">
    <property type="entry name" value="Ig_sub"/>
</dbReference>
<keyword evidence="2" id="KW-0393">Immunoglobulin domain</keyword>
<proteinExistence type="predicted"/>
<evidence type="ECO:0000259" key="3">
    <source>
        <dbReference type="PROSITE" id="PS50853"/>
    </source>
</evidence>
<dbReference type="InterPro" id="IPR036116">
    <property type="entry name" value="FN3_sf"/>
</dbReference>
<dbReference type="GO" id="GO:0030017">
    <property type="term" value="C:sarcomere"/>
    <property type="evidence" value="ECO:0007669"/>
    <property type="project" value="UniProtKB-ARBA"/>
</dbReference>
<dbReference type="EMBL" id="BMAW01006860">
    <property type="protein sequence ID" value="GFT00883.1"/>
    <property type="molecule type" value="Genomic_DNA"/>
</dbReference>
<dbReference type="GO" id="GO:0009653">
    <property type="term" value="P:anatomical structure morphogenesis"/>
    <property type="evidence" value="ECO:0007669"/>
    <property type="project" value="UniProtKB-ARBA"/>
</dbReference>
<dbReference type="OrthoDB" id="6512433at2759"/>
<dbReference type="PROSITE" id="PS50853">
    <property type="entry name" value="FN3"/>
    <property type="match status" value="2"/>
</dbReference>
<dbReference type="GO" id="GO:0030154">
    <property type="term" value="P:cell differentiation"/>
    <property type="evidence" value="ECO:0007669"/>
    <property type="project" value="UniProtKB-ARBA"/>
</dbReference>
<dbReference type="PRINTS" id="PR00014">
    <property type="entry name" value="FNTYPEIII"/>
</dbReference>
<dbReference type="PANTHER" id="PTHR14340">
    <property type="entry name" value="MICROFIBRIL-ASSOCIATED GLYCOPROTEIN 3"/>
    <property type="match status" value="1"/>
</dbReference>
<dbReference type="Gene3D" id="2.60.40.10">
    <property type="entry name" value="Immunoglobulins"/>
    <property type="match status" value="3"/>
</dbReference>
<accession>A0A8X6N8C5</accession>
<reference evidence="4" key="1">
    <citation type="submission" date="2020-08" db="EMBL/GenBank/DDBJ databases">
        <title>Multicomponent nature underlies the extraordinary mechanical properties of spider dragline silk.</title>
        <authorList>
            <person name="Kono N."/>
            <person name="Nakamura H."/>
            <person name="Mori M."/>
            <person name="Yoshida Y."/>
            <person name="Ohtoshi R."/>
            <person name="Malay A.D."/>
            <person name="Moran D.A.P."/>
            <person name="Tomita M."/>
            <person name="Numata K."/>
            <person name="Arakawa K."/>
        </authorList>
    </citation>
    <scope>NUCLEOTIDE SEQUENCE</scope>
</reference>
<name>A0A8X6N8C5_NEPPI</name>
<evidence type="ECO:0000313" key="5">
    <source>
        <dbReference type="Proteomes" id="UP000887013"/>
    </source>
</evidence>
<keyword evidence="5" id="KW-1185">Reference proteome</keyword>
<dbReference type="FunFam" id="2.60.40.10:FF:000051">
    <property type="entry name" value="Uncharacterized protein, isoform J"/>
    <property type="match status" value="1"/>
</dbReference>
<dbReference type="InterPro" id="IPR013783">
    <property type="entry name" value="Ig-like_fold"/>
</dbReference>
<evidence type="ECO:0000313" key="4">
    <source>
        <dbReference type="EMBL" id="GFT00883.1"/>
    </source>
</evidence>
<dbReference type="Pfam" id="PF00041">
    <property type="entry name" value="fn3"/>
    <property type="match status" value="2"/>
</dbReference>
<dbReference type="InterPro" id="IPR036179">
    <property type="entry name" value="Ig-like_dom_sf"/>
</dbReference>
<dbReference type="Pfam" id="PF07679">
    <property type="entry name" value="I-set"/>
    <property type="match status" value="1"/>
</dbReference>
<dbReference type="SMART" id="SM00060">
    <property type="entry name" value="FN3"/>
    <property type="match status" value="2"/>
</dbReference>
<dbReference type="SMART" id="SM00409">
    <property type="entry name" value="IG"/>
    <property type="match status" value="1"/>
</dbReference>
<organism evidence="4 5">
    <name type="scientific">Nephila pilipes</name>
    <name type="common">Giant wood spider</name>
    <name type="synonym">Nephila maculata</name>
    <dbReference type="NCBI Taxonomy" id="299642"/>
    <lineage>
        <taxon>Eukaryota</taxon>
        <taxon>Metazoa</taxon>
        <taxon>Ecdysozoa</taxon>
        <taxon>Arthropoda</taxon>
        <taxon>Chelicerata</taxon>
        <taxon>Arachnida</taxon>
        <taxon>Araneae</taxon>
        <taxon>Araneomorphae</taxon>
        <taxon>Entelegynae</taxon>
        <taxon>Araneoidea</taxon>
        <taxon>Nephilidae</taxon>
        <taxon>Nephila</taxon>
    </lineage>
</organism>
<dbReference type="InterPro" id="IPR013098">
    <property type="entry name" value="Ig_I-set"/>
</dbReference>
<gene>
    <name evidence="4" type="primary">unc-22</name>
    <name evidence="4" type="ORF">NPIL_609771</name>
</gene>
<dbReference type="SUPFAM" id="SSF49265">
    <property type="entry name" value="Fibronectin type III"/>
    <property type="match status" value="1"/>
</dbReference>
<feature type="domain" description="Fibronectin type-III" evidence="3">
    <location>
        <begin position="189"/>
        <end position="284"/>
    </location>
</feature>
<dbReference type="FunFam" id="2.60.40.10:FF:000056">
    <property type="entry name" value="twitchin isoform X4"/>
    <property type="match status" value="2"/>
</dbReference>
<dbReference type="InterPro" id="IPR003961">
    <property type="entry name" value="FN3_dom"/>
</dbReference>
<dbReference type="AlphaFoldDB" id="A0A8X6N8C5"/>
<sequence>MFNIRVKAGKSFELDVPVSGEPPPVKKWNLGSKGCETMTRWTIVNEDYSTKLSVRNAERGDSGQLTLSARNQYGNDSATITVTVLAPPSAPEGMQINNVTKDGCMVSWRPPKDDGGSEISHYLVEKKDTETGKWVPIGESINPQIRADKLIEGHEYGFRVKAVNKEGESPWLYGKEPIIAKNPFDQPDKPGAPQVVDWDSGQVDLAWNPPRRDGGAPITGYIVEKKPKNSPIWEEAARVDGKDTRATVPDLKDGDEYEFRVTAVNKAGPSEPSEPCAPVLVKPKY</sequence>
<comment type="caution">
    <text evidence="4">The sequence shown here is derived from an EMBL/GenBank/DDBJ whole genome shotgun (WGS) entry which is preliminary data.</text>
</comment>
<dbReference type="Proteomes" id="UP000887013">
    <property type="component" value="Unassembled WGS sequence"/>
</dbReference>
<keyword evidence="1" id="KW-0677">Repeat</keyword>
<protein>
    <submittedName>
        <fullName evidence="4">Twitchin</fullName>
    </submittedName>
</protein>
<evidence type="ECO:0000256" key="2">
    <source>
        <dbReference type="ARBA" id="ARBA00023319"/>
    </source>
</evidence>
<dbReference type="PANTHER" id="PTHR14340:SF9">
    <property type="entry name" value="FIBRONECTIN TYPE-III DOMAIN-CONTAINING PROTEIN"/>
    <property type="match status" value="1"/>
</dbReference>
<feature type="non-terminal residue" evidence="4">
    <location>
        <position position="285"/>
    </location>
</feature>
<dbReference type="SUPFAM" id="SSF48726">
    <property type="entry name" value="Immunoglobulin"/>
    <property type="match status" value="1"/>
</dbReference>
<evidence type="ECO:0000256" key="1">
    <source>
        <dbReference type="ARBA" id="ARBA00022737"/>
    </source>
</evidence>
<dbReference type="CDD" id="cd00063">
    <property type="entry name" value="FN3"/>
    <property type="match status" value="2"/>
</dbReference>
<feature type="domain" description="Fibronectin type-III" evidence="3">
    <location>
        <begin position="90"/>
        <end position="183"/>
    </location>
</feature>